<dbReference type="HOGENOM" id="CLU_000288_181_6_1"/>
<dbReference type="GO" id="GO:0051301">
    <property type="term" value="P:cell division"/>
    <property type="evidence" value="ECO:0007669"/>
    <property type="project" value="UniProtKB-KW"/>
</dbReference>
<keyword evidence="7" id="KW-0067">ATP-binding</keyword>
<dbReference type="InterPro" id="IPR011009">
    <property type="entry name" value="Kinase-like_dom_sf"/>
</dbReference>
<feature type="region of interest" description="Disordered" evidence="9">
    <location>
        <begin position="299"/>
        <end position="372"/>
    </location>
</feature>
<dbReference type="Gene3D" id="1.10.510.10">
    <property type="entry name" value="Transferase(Phosphotransferase) domain 1"/>
    <property type="match status" value="1"/>
</dbReference>
<comment type="similarity">
    <text evidence="1">Belongs to the protein kinase superfamily. CMGC Ser/Thr protein kinase family. CDC2/CDKX subfamily.</text>
</comment>
<dbReference type="RefSeq" id="XP_001873312.1">
    <property type="nucleotide sequence ID" value="XM_001873277.1"/>
</dbReference>
<evidence type="ECO:0000256" key="4">
    <source>
        <dbReference type="ARBA" id="ARBA00022679"/>
    </source>
</evidence>
<dbReference type="GO" id="GO:0005737">
    <property type="term" value="C:cytoplasm"/>
    <property type="evidence" value="ECO:0007669"/>
    <property type="project" value="TreeGrafter"/>
</dbReference>
<dbReference type="GeneID" id="6069991"/>
<dbReference type="SUPFAM" id="SSF56112">
    <property type="entry name" value="Protein kinase-like (PK-like)"/>
    <property type="match status" value="1"/>
</dbReference>
<dbReference type="PROSITE" id="PS50011">
    <property type="entry name" value="PROTEIN_KINASE_DOM"/>
    <property type="match status" value="1"/>
</dbReference>
<dbReference type="FunCoup" id="B0CQW4">
    <property type="interactions" value="275"/>
</dbReference>
<dbReference type="AlphaFoldDB" id="B0CQW4"/>
<evidence type="ECO:0000313" key="11">
    <source>
        <dbReference type="EMBL" id="EDR15104.1"/>
    </source>
</evidence>
<name>B0CQW4_LACBS</name>
<protein>
    <submittedName>
        <fullName evidence="11">Predicted protein</fullName>
    </submittedName>
</protein>
<dbReference type="InterPro" id="IPR050108">
    <property type="entry name" value="CDK"/>
</dbReference>
<evidence type="ECO:0000313" key="12">
    <source>
        <dbReference type="Proteomes" id="UP000001194"/>
    </source>
</evidence>
<evidence type="ECO:0000256" key="1">
    <source>
        <dbReference type="ARBA" id="ARBA00006485"/>
    </source>
</evidence>
<dbReference type="EMBL" id="DS547091">
    <property type="protein sequence ID" value="EDR15104.1"/>
    <property type="molecule type" value="Genomic_DNA"/>
</dbReference>
<dbReference type="OrthoDB" id="1732493at2759"/>
<dbReference type="GO" id="GO:0005524">
    <property type="term" value="F:ATP binding"/>
    <property type="evidence" value="ECO:0007669"/>
    <property type="project" value="UniProtKB-KW"/>
</dbReference>
<keyword evidence="2" id="KW-0723">Serine/threonine-protein kinase</keyword>
<evidence type="ECO:0000259" key="10">
    <source>
        <dbReference type="PROSITE" id="PS50011"/>
    </source>
</evidence>
<dbReference type="PANTHER" id="PTHR24056">
    <property type="entry name" value="CELL DIVISION PROTEIN KINASE"/>
    <property type="match status" value="1"/>
</dbReference>
<organism evidence="12">
    <name type="scientific">Laccaria bicolor (strain S238N-H82 / ATCC MYA-4686)</name>
    <name type="common">Bicoloured deceiver</name>
    <name type="synonym">Laccaria laccata var. bicolor</name>
    <dbReference type="NCBI Taxonomy" id="486041"/>
    <lineage>
        <taxon>Eukaryota</taxon>
        <taxon>Fungi</taxon>
        <taxon>Dikarya</taxon>
        <taxon>Basidiomycota</taxon>
        <taxon>Agaricomycotina</taxon>
        <taxon>Agaricomycetes</taxon>
        <taxon>Agaricomycetidae</taxon>
        <taxon>Agaricales</taxon>
        <taxon>Agaricineae</taxon>
        <taxon>Hydnangiaceae</taxon>
        <taxon>Laccaria</taxon>
    </lineage>
</organism>
<feature type="domain" description="Protein kinase" evidence="10">
    <location>
        <begin position="4"/>
        <end position="288"/>
    </location>
</feature>
<keyword evidence="5" id="KW-0547">Nucleotide-binding</keyword>
<evidence type="ECO:0000256" key="8">
    <source>
        <dbReference type="ARBA" id="ARBA00023306"/>
    </source>
</evidence>
<dbReference type="KEGG" id="lbc:LACBIDRAFT_242941"/>
<dbReference type="InterPro" id="IPR000719">
    <property type="entry name" value="Prot_kinase_dom"/>
</dbReference>
<dbReference type="InterPro" id="IPR008271">
    <property type="entry name" value="Ser/Thr_kinase_AS"/>
</dbReference>
<feature type="non-terminal residue" evidence="11">
    <location>
        <position position="1"/>
    </location>
</feature>
<dbReference type="Pfam" id="PF00069">
    <property type="entry name" value="Pkinase"/>
    <property type="match status" value="1"/>
</dbReference>
<reference evidence="11 12" key="1">
    <citation type="journal article" date="2008" name="Nature">
        <title>The genome of Laccaria bicolor provides insights into mycorrhizal symbiosis.</title>
        <authorList>
            <person name="Martin F."/>
            <person name="Aerts A."/>
            <person name="Ahren D."/>
            <person name="Brun A."/>
            <person name="Danchin E.G.J."/>
            <person name="Duchaussoy F."/>
            <person name="Gibon J."/>
            <person name="Kohler A."/>
            <person name="Lindquist E."/>
            <person name="Pereda V."/>
            <person name="Salamov A."/>
            <person name="Shapiro H.J."/>
            <person name="Wuyts J."/>
            <person name="Blaudez D."/>
            <person name="Buee M."/>
            <person name="Brokstein P."/>
            <person name="Canbaeck B."/>
            <person name="Cohen D."/>
            <person name="Courty P.E."/>
            <person name="Coutinho P.M."/>
            <person name="Delaruelle C."/>
            <person name="Detter J.C."/>
            <person name="Deveau A."/>
            <person name="DiFazio S."/>
            <person name="Duplessis S."/>
            <person name="Fraissinet-Tachet L."/>
            <person name="Lucic E."/>
            <person name="Frey-Klett P."/>
            <person name="Fourrey C."/>
            <person name="Feussner I."/>
            <person name="Gay G."/>
            <person name="Grimwood J."/>
            <person name="Hoegger P.J."/>
            <person name="Jain P."/>
            <person name="Kilaru S."/>
            <person name="Labbe J."/>
            <person name="Lin Y.C."/>
            <person name="Legue V."/>
            <person name="Le Tacon F."/>
            <person name="Marmeisse R."/>
            <person name="Melayah D."/>
            <person name="Montanini B."/>
            <person name="Muratet M."/>
            <person name="Nehls U."/>
            <person name="Niculita-Hirzel H."/>
            <person name="Oudot-Le Secq M.P."/>
            <person name="Peter M."/>
            <person name="Quesneville H."/>
            <person name="Rajashekar B."/>
            <person name="Reich M."/>
            <person name="Rouhier N."/>
            <person name="Schmutz J."/>
            <person name="Yin T."/>
            <person name="Chalot M."/>
            <person name="Henrissat B."/>
            <person name="Kuees U."/>
            <person name="Lucas S."/>
            <person name="Van de Peer Y."/>
            <person name="Podila G.K."/>
            <person name="Polle A."/>
            <person name="Pukkila P.J."/>
            <person name="Richardson P.M."/>
            <person name="Rouze P."/>
            <person name="Sanders I.R."/>
            <person name="Stajich J.E."/>
            <person name="Tunlid A."/>
            <person name="Tuskan G."/>
            <person name="Grigoriev I.V."/>
        </authorList>
    </citation>
    <scope>NUCLEOTIDE SEQUENCE [LARGE SCALE GENOMIC DNA]</scope>
    <source>
        <strain evidence="12">S238N-H82 / ATCC MYA-4686</strain>
    </source>
</reference>
<evidence type="ECO:0000256" key="9">
    <source>
        <dbReference type="SAM" id="MobiDB-lite"/>
    </source>
</evidence>
<keyword evidence="6" id="KW-0418">Kinase</keyword>
<dbReference type="InParanoid" id="B0CQW4"/>
<evidence type="ECO:0000256" key="2">
    <source>
        <dbReference type="ARBA" id="ARBA00022527"/>
    </source>
</evidence>
<dbReference type="STRING" id="486041.B0CQW4"/>
<sequence>PSSSPANIKTGEGTYATVFKGRSRTTNEIVALKEIHLDAEEGTPSTAIREISLMKELKHVNIVRLHDVIHTETKLVLIFEYCEQDLKKYMDQKGDRGALDPATVKSFMFQLLKGTAFCHENQVLHRDLKPQNLLINSKGELKLGDFGLARAFGVPVNTFSNEVVTLWYRAPDVLLGSRTYSTSIDVWSCGCIFAEMISGVPLFRGRDNQDQLLHIMRIIGTPSPAQLQKMAKETPDIQTKTFPQYAKMPFSQVLSKATPQAIDLLERLLKFDPAERISAADALSHPYFTTAPTTAPFGLNSSPGSMPPPVFNFPHPHGQQQQQQMPHPSQYSRPPMPVYNHPQAAAQTQVHAQVPQPDPLAQSRAHAQAMAQQQAHYGGVQYASYGHGAR</sequence>
<keyword evidence="4" id="KW-0808">Transferase</keyword>
<accession>B0CQW4</accession>
<dbReference type="SMART" id="SM00220">
    <property type="entry name" value="S_TKc"/>
    <property type="match status" value="1"/>
</dbReference>
<keyword evidence="8" id="KW-0131">Cell cycle</keyword>
<evidence type="ECO:0000256" key="5">
    <source>
        <dbReference type="ARBA" id="ARBA00022741"/>
    </source>
</evidence>
<evidence type="ECO:0000256" key="6">
    <source>
        <dbReference type="ARBA" id="ARBA00022777"/>
    </source>
</evidence>
<dbReference type="GO" id="GO:0004693">
    <property type="term" value="F:cyclin-dependent protein serine/threonine kinase activity"/>
    <property type="evidence" value="ECO:0007669"/>
    <property type="project" value="TreeGrafter"/>
</dbReference>
<gene>
    <name evidence="11" type="ORF">LACBIDRAFT_242941</name>
</gene>
<keyword evidence="12" id="KW-1185">Reference proteome</keyword>
<dbReference type="Proteomes" id="UP000001194">
    <property type="component" value="Unassembled WGS sequence"/>
</dbReference>
<dbReference type="FunFam" id="3.30.200.20:FF:000144">
    <property type="entry name" value="Cyclin-dependent kinase 5"/>
    <property type="match status" value="1"/>
</dbReference>
<feature type="compositionally biased region" description="Low complexity" evidence="9">
    <location>
        <begin position="314"/>
        <end position="330"/>
    </location>
</feature>
<evidence type="ECO:0000256" key="7">
    <source>
        <dbReference type="ARBA" id="ARBA00022840"/>
    </source>
</evidence>
<keyword evidence="3" id="KW-0132">Cell division</keyword>
<dbReference type="FunFam" id="1.10.510.10:FF:000524">
    <property type="entry name" value="Cell division protein kinase 2"/>
    <property type="match status" value="1"/>
</dbReference>
<dbReference type="Gene3D" id="3.30.200.20">
    <property type="entry name" value="Phosphorylase Kinase, domain 1"/>
    <property type="match status" value="1"/>
</dbReference>
<proteinExistence type="inferred from homology"/>
<feature type="compositionally biased region" description="Low complexity" evidence="9">
    <location>
        <begin position="341"/>
        <end position="372"/>
    </location>
</feature>
<dbReference type="PANTHER" id="PTHR24056:SF46">
    <property type="entry name" value="CYCLIN-DEPENDENT KINASE 5"/>
    <property type="match status" value="1"/>
</dbReference>
<evidence type="ECO:0000256" key="3">
    <source>
        <dbReference type="ARBA" id="ARBA00022618"/>
    </source>
</evidence>
<dbReference type="PROSITE" id="PS00108">
    <property type="entry name" value="PROTEIN_KINASE_ST"/>
    <property type="match status" value="1"/>
</dbReference>
<dbReference type="GO" id="GO:0000278">
    <property type="term" value="P:mitotic cell cycle"/>
    <property type="evidence" value="ECO:0007669"/>
    <property type="project" value="UniProtKB-ARBA"/>
</dbReference>
<dbReference type="GO" id="GO:0005634">
    <property type="term" value="C:nucleus"/>
    <property type="evidence" value="ECO:0007669"/>
    <property type="project" value="TreeGrafter"/>
</dbReference>